<evidence type="ECO:0000313" key="2">
    <source>
        <dbReference type="Proteomes" id="UP000312594"/>
    </source>
</evidence>
<protein>
    <submittedName>
        <fullName evidence="1">TnpV protein</fullName>
    </submittedName>
</protein>
<proteinExistence type="predicted"/>
<name>A0A5C5BTM5_EGGLN</name>
<gene>
    <name evidence="1" type="ORF">FIC87_12220</name>
</gene>
<evidence type="ECO:0000313" key="1">
    <source>
        <dbReference type="EMBL" id="TNU89142.1"/>
    </source>
</evidence>
<dbReference type="RefSeq" id="WP_139912926.1">
    <property type="nucleotide sequence ID" value="NZ_CP089335.1"/>
</dbReference>
<organism evidence="1 2">
    <name type="scientific">Eggerthella lenta</name>
    <name type="common">Eubacterium lentum</name>
    <dbReference type="NCBI Taxonomy" id="84112"/>
    <lineage>
        <taxon>Bacteria</taxon>
        <taxon>Bacillati</taxon>
        <taxon>Actinomycetota</taxon>
        <taxon>Coriobacteriia</taxon>
        <taxon>Eggerthellales</taxon>
        <taxon>Eggerthellaceae</taxon>
        <taxon>Eggerthella</taxon>
    </lineage>
</organism>
<comment type="caution">
    <text evidence="1">The sequence shown here is derived from an EMBL/GenBank/DDBJ whole genome shotgun (WGS) entry which is preliminary data.</text>
</comment>
<accession>A0A5C5BTM5</accession>
<dbReference type="InterPro" id="IPR026989">
    <property type="entry name" value="TnpV"/>
</dbReference>
<dbReference type="AlphaFoldDB" id="A0A5C5BTM5"/>
<dbReference type="Pfam" id="PF14198">
    <property type="entry name" value="TnpV"/>
    <property type="match status" value="1"/>
</dbReference>
<dbReference type="Proteomes" id="UP000312594">
    <property type="component" value="Unassembled WGS sequence"/>
</dbReference>
<dbReference type="EMBL" id="VEVP01000034">
    <property type="protein sequence ID" value="TNU89142.1"/>
    <property type="molecule type" value="Genomic_DNA"/>
</dbReference>
<sequence length="121" mass="12660">MKGEAMEMAYREGGGLLLPTLATEEEAAANLGPFALMRDEYLRSSKPELRADLLAQGALARHLAETEALAEAMADDLAARVAKSRGLDEAAKVADPAAWAAKMAEAAAAAREAAAMKVVYA</sequence>
<reference evidence="1 2" key="1">
    <citation type="journal article" date="2005" name="Appl. Environ. Microbiol.">
        <title>Intestinal bacterial communities that produce active estrogen-like compounds enterodiol and enterolactone in humans.</title>
        <authorList>
            <person name="Clavel T."/>
            <person name="Henderson G."/>
            <person name="Alpert C.A."/>
            <person name="Philippe C."/>
            <person name="Rigottier-Gois L."/>
            <person name="Dore J."/>
            <person name="Blaut M."/>
        </authorList>
    </citation>
    <scope>NUCLEOTIDE SEQUENCE [LARGE SCALE GENOMIC DNA]</scope>
    <source>
        <strain evidence="1 2">SECO-MT75m2</strain>
    </source>
</reference>